<dbReference type="InterPro" id="IPR000160">
    <property type="entry name" value="GGDEF_dom"/>
</dbReference>
<dbReference type="EC" id="2.7.7.65" evidence="1"/>
<dbReference type="NCBIfam" id="TIGR00254">
    <property type="entry name" value="GGDEF"/>
    <property type="match status" value="1"/>
</dbReference>
<keyword evidence="3" id="KW-0812">Transmembrane</keyword>
<dbReference type="InterPro" id="IPR050469">
    <property type="entry name" value="Diguanylate_Cyclase"/>
</dbReference>
<evidence type="ECO:0000313" key="6">
    <source>
        <dbReference type="Proteomes" id="UP000325161"/>
    </source>
</evidence>
<dbReference type="GO" id="GO:0052621">
    <property type="term" value="F:diguanylate cyclase activity"/>
    <property type="evidence" value="ECO:0007669"/>
    <property type="project" value="UniProtKB-EC"/>
</dbReference>
<sequence>MGLLAIAFAALWIDREKTWEGAANSARNVLALLEGDISRTIRGYDLSLSGVIDGMSAPGIDTLSPDMRQRVLFDGAAAAEHLGSLLVIDALGNVVHDSASTRPRQGNFADRDYFRAHRDRADVGLFISAPFRSRLRGGDPSIALSRRLSAPDGSFAGVVSGTLRLSYFRDLFQRLKLGTDDSITLLRDDGIVLMRDPYAEGIPGTNLRASPVISRFLDRGESGFVGKATLDGVSRYYNFARLQGLPLFMNVNISPDGFLKPWRQRSWVISITTLLLCAAVMTLTLLFQRELRRRQQVERKLELLAQTDGLTGLVNRRAFDLALQTEFDDARRTGALMSLLFVDADRFKYFNDRYGHQAGDEVLRRIGDVLREHARRPRDVAARYGGEEFVLLLPATGAAQAVEIAERLRTAVMALSLPHDGLPGGVCTVSVGVASGVSAGSEDRAAMLMRADAALYRAKQAGRNRTELAA</sequence>
<dbReference type="Pfam" id="PF00990">
    <property type="entry name" value="GGDEF"/>
    <property type="match status" value="1"/>
</dbReference>
<dbReference type="KEGG" id="pacr:FXN63_08225"/>
<dbReference type="CDD" id="cd01949">
    <property type="entry name" value="GGDEF"/>
    <property type="match status" value="1"/>
</dbReference>
<dbReference type="Proteomes" id="UP000325161">
    <property type="component" value="Chromosome"/>
</dbReference>
<proteinExistence type="predicted"/>
<evidence type="ECO:0000259" key="4">
    <source>
        <dbReference type="PROSITE" id="PS50887"/>
    </source>
</evidence>
<organism evidence="5 6">
    <name type="scientific">Pigmentiphaga aceris</name>
    <dbReference type="NCBI Taxonomy" id="1940612"/>
    <lineage>
        <taxon>Bacteria</taxon>
        <taxon>Pseudomonadati</taxon>
        <taxon>Pseudomonadota</taxon>
        <taxon>Betaproteobacteria</taxon>
        <taxon>Burkholderiales</taxon>
        <taxon>Alcaligenaceae</taxon>
        <taxon>Pigmentiphaga</taxon>
    </lineage>
</organism>
<dbReference type="GO" id="GO:0043709">
    <property type="term" value="P:cell adhesion involved in single-species biofilm formation"/>
    <property type="evidence" value="ECO:0007669"/>
    <property type="project" value="TreeGrafter"/>
</dbReference>
<keyword evidence="6" id="KW-1185">Reference proteome</keyword>
<dbReference type="SMART" id="SM00267">
    <property type="entry name" value="GGDEF"/>
    <property type="match status" value="1"/>
</dbReference>
<dbReference type="PANTHER" id="PTHR45138">
    <property type="entry name" value="REGULATORY COMPONENTS OF SENSORY TRANSDUCTION SYSTEM"/>
    <property type="match status" value="1"/>
</dbReference>
<gene>
    <name evidence="5" type="ORF">FXN63_08225</name>
</gene>
<name>A0A5C0B4M2_9BURK</name>
<dbReference type="InterPro" id="IPR029787">
    <property type="entry name" value="Nucleotide_cyclase"/>
</dbReference>
<feature type="transmembrane region" description="Helical" evidence="3">
    <location>
        <begin position="267"/>
        <end position="287"/>
    </location>
</feature>
<keyword evidence="3" id="KW-0472">Membrane</keyword>
<dbReference type="SUPFAM" id="SSF55073">
    <property type="entry name" value="Nucleotide cyclase"/>
    <property type="match status" value="1"/>
</dbReference>
<dbReference type="OrthoDB" id="9813903at2"/>
<dbReference type="PROSITE" id="PS50887">
    <property type="entry name" value="GGDEF"/>
    <property type="match status" value="1"/>
</dbReference>
<feature type="domain" description="GGDEF" evidence="4">
    <location>
        <begin position="335"/>
        <end position="470"/>
    </location>
</feature>
<dbReference type="EMBL" id="CP043046">
    <property type="protein sequence ID" value="QEI09185.1"/>
    <property type="molecule type" value="Genomic_DNA"/>
</dbReference>
<keyword evidence="3" id="KW-1133">Transmembrane helix</keyword>
<evidence type="ECO:0000256" key="2">
    <source>
        <dbReference type="ARBA" id="ARBA00034247"/>
    </source>
</evidence>
<dbReference type="Gene3D" id="3.30.450.20">
    <property type="entry name" value="PAS domain"/>
    <property type="match status" value="2"/>
</dbReference>
<dbReference type="CDD" id="cd12914">
    <property type="entry name" value="PDC1_DGC_like"/>
    <property type="match status" value="1"/>
</dbReference>
<dbReference type="PANTHER" id="PTHR45138:SF9">
    <property type="entry name" value="DIGUANYLATE CYCLASE DGCM-RELATED"/>
    <property type="match status" value="1"/>
</dbReference>
<evidence type="ECO:0000256" key="1">
    <source>
        <dbReference type="ARBA" id="ARBA00012528"/>
    </source>
</evidence>
<dbReference type="InterPro" id="IPR043128">
    <property type="entry name" value="Rev_trsase/Diguanyl_cyclase"/>
</dbReference>
<dbReference type="Pfam" id="PF22588">
    <property type="entry name" value="dCache_1_like"/>
    <property type="match status" value="1"/>
</dbReference>
<comment type="catalytic activity">
    <reaction evidence="2">
        <text>2 GTP = 3',3'-c-di-GMP + 2 diphosphate</text>
        <dbReference type="Rhea" id="RHEA:24898"/>
        <dbReference type="ChEBI" id="CHEBI:33019"/>
        <dbReference type="ChEBI" id="CHEBI:37565"/>
        <dbReference type="ChEBI" id="CHEBI:58805"/>
        <dbReference type="EC" id="2.7.7.65"/>
    </reaction>
</comment>
<dbReference type="Gene3D" id="3.30.70.270">
    <property type="match status" value="1"/>
</dbReference>
<dbReference type="GO" id="GO:0005886">
    <property type="term" value="C:plasma membrane"/>
    <property type="evidence" value="ECO:0007669"/>
    <property type="project" value="TreeGrafter"/>
</dbReference>
<reference evidence="5 6" key="1">
    <citation type="submission" date="2019-08" db="EMBL/GenBank/DDBJ databases">
        <title>Amphibian skin-associated Pigmentiphaga: genome sequence and occurrence across geography and hosts.</title>
        <authorList>
            <person name="Bletz M.C."/>
            <person name="Bunk B."/>
            <person name="Sproeer C."/>
            <person name="Biwer P."/>
            <person name="Reiter S."/>
            <person name="Rabemananjara F.C.E."/>
            <person name="Schulz S."/>
            <person name="Overmann J."/>
            <person name="Vences M."/>
        </authorList>
    </citation>
    <scope>NUCLEOTIDE SEQUENCE [LARGE SCALE GENOMIC DNA]</scope>
    <source>
        <strain evidence="5 6">Mada1488</strain>
    </source>
</reference>
<evidence type="ECO:0000256" key="3">
    <source>
        <dbReference type="SAM" id="Phobius"/>
    </source>
</evidence>
<protein>
    <recommendedName>
        <fullName evidence="1">diguanylate cyclase</fullName>
        <ecNumber evidence="1">2.7.7.65</ecNumber>
    </recommendedName>
</protein>
<dbReference type="FunFam" id="3.30.70.270:FF:000001">
    <property type="entry name" value="Diguanylate cyclase domain protein"/>
    <property type="match status" value="1"/>
</dbReference>
<dbReference type="InterPro" id="IPR054327">
    <property type="entry name" value="His-kinase-like_sensor"/>
</dbReference>
<dbReference type="AlphaFoldDB" id="A0A5C0B4M2"/>
<dbReference type="CDD" id="cd12915">
    <property type="entry name" value="PDC2_DGC_like"/>
    <property type="match status" value="1"/>
</dbReference>
<evidence type="ECO:0000313" key="5">
    <source>
        <dbReference type="EMBL" id="QEI09185.1"/>
    </source>
</evidence>
<dbReference type="GO" id="GO:1902201">
    <property type="term" value="P:negative regulation of bacterial-type flagellum-dependent cell motility"/>
    <property type="evidence" value="ECO:0007669"/>
    <property type="project" value="TreeGrafter"/>
</dbReference>
<accession>A0A5C0B4M2</accession>